<organism evidence="2 3">
    <name type="scientific">Crossiella equi</name>
    <dbReference type="NCBI Taxonomy" id="130796"/>
    <lineage>
        <taxon>Bacteria</taxon>
        <taxon>Bacillati</taxon>
        <taxon>Actinomycetota</taxon>
        <taxon>Actinomycetes</taxon>
        <taxon>Pseudonocardiales</taxon>
        <taxon>Pseudonocardiaceae</taxon>
        <taxon>Crossiella</taxon>
    </lineage>
</organism>
<gene>
    <name evidence="2" type="ORF">JOF53_006764</name>
</gene>
<dbReference type="NCBIfam" id="NF037950">
    <property type="entry name" value="spanin2_1"/>
    <property type="match status" value="1"/>
</dbReference>
<evidence type="ECO:0000313" key="2">
    <source>
        <dbReference type="EMBL" id="MBP2477892.1"/>
    </source>
</evidence>
<comment type="caution">
    <text evidence="2">The sequence shown here is derived from an EMBL/GenBank/DDBJ whole genome shotgun (WGS) entry which is preliminary data.</text>
</comment>
<proteinExistence type="predicted"/>
<dbReference type="PROSITE" id="PS51257">
    <property type="entry name" value="PROKAR_LIPOPROTEIN"/>
    <property type="match status" value="1"/>
</dbReference>
<dbReference type="Proteomes" id="UP001519363">
    <property type="component" value="Unassembled WGS sequence"/>
</dbReference>
<accession>A0ABS5AMT7</accession>
<keyword evidence="1" id="KW-0732">Signal</keyword>
<feature type="chain" id="PRO_5047330066" evidence="1">
    <location>
        <begin position="30"/>
        <end position="132"/>
    </location>
</feature>
<name>A0ABS5AMT7_9PSEU</name>
<evidence type="ECO:0000256" key="1">
    <source>
        <dbReference type="SAM" id="SignalP"/>
    </source>
</evidence>
<dbReference type="RefSeq" id="WP_086782309.1">
    <property type="nucleotide sequence ID" value="NZ_JAGIOO010000001.1"/>
</dbReference>
<sequence>MRAARPVATALLGLGLLAAVSGCGAVQQAADTANQVGNAATKLQVCGEALKAVTFSPDTTDPQKALEAAQQKGKELADLAAKAGDTTLKQAIDGVAKSMNEVTLQDLSAQSVQDWLQKKADLAAKVTQACAG</sequence>
<reference evidence="2 3" key="1">
    <citation type="submission" date="2021-03" db="EMBL/GenBank/DDBJ databases">
        <title>Sequencing the genomes of 1000 actinobacteria strains.</title>
        <authorList>
            <person name="Klenk H.-P."/>
        </authorList>
    </citation>
    <scope>NUCLEOTIDE SEQUENCE [LARGE SCALE GENOMIC DNA]</scope>
    <source>
        <strain evidence="2 3">DSM 44580</strain>
    </source>
</reference>
<protein>
    <submittedName>
        <fullName evidence="2">Uncharacterized protein</fullName>
    </submittedName>
</protein>
<feature type="signal peptide" evidence="1">
    <location>
        <begin position="1"/>
        <end position="29"/>
    </location>
</feature>
<keyword evidence="3" id="KW-1185">Reference proteome</keyword>
<dbReference type="EMBL" id="JAGIOO010000001">
    <property type="protein sequence ID" value="MBP2477892.1"/>
    <property type="molecule type" value="Genomic_DNA"/>
</dbReference>
<evidence type="ECO:0000313" key="3">
    <source>
        <dbReference type="Proteomes" id="UP001519363"/>
    </source>
</evidence>